<evidence type="ECO:0000256" key="15">
    <source>
        <dbReference type="ARBA" id="ARBA00023063"/>
    </source>
</evidence>
<evidence type="ECO:0000256" key="5">
    <source>
        <dbReference type="ARBA" id="ARBA00012500"/>
    </source>
</evidence>
<evidence type="ECO:0000256" key="16">
    <source>
        <dbReference type="ARBA" id="ARBA00023136"/>
    </source>
</evidence>
<dbReference type="NCBIfam" id="TIGR01580">
    <property type="entry name" value="narG"/>
    <property type="match status" value="1"/>
</dbReference>
<dbReference type="InterPro" id="IPR006468">
    <property type="entry name" value="NarG"/>
</dbReference>
<evidence type="ECO:0000256" key="11">
    <source>
        <dbReference type="ARBA" id="ARBA00022982"/>
    </source>
</evidence>
<feature type="compositionally biased region" description="Basic and acidic residues" evidence="18">
    <location>
        <begin position="1252"/>
        <end position="1268"/>
    </location>
</feature>
<evidence type="ECO:0000256" key="8">
    <source>
        <dbReference type="ARBA" id="ARBA00022485"/>
    </source>
</evidence>
<dbReference type="EMBL" id="JAHKNI010000009">
    <property type="protein sequence ID" value="MBU3065004.1"/>
    <property type="molecule type" value="Genomic_DNA"/>
</dbReference>
<evidence type="ECO:0000256" key="10">
    <source>
        <dbReference type="ARBA" id="ARBA00022723"/>
    </source>
</evidence>
<comment type="similarity">
    <text evidence="4">Belongs to the prokaryotic molybdopterin-containing oxidoreductase family.</text>
</comment>
<gene>
    <name evidence="20" type="ORF">KO481_26165</name>
</gene>
<keyword evidence="6" id="KW-0813">Transport</keyword>
<dbReference type="InterPro" id="IPR006963">
    <property type="entry name" value="Mopterin_OxRdtase_4Fe-4S_dom"/>
</dbReference>
<keyword evidence="13" id="KW-0408">Iron</keyword>
<keyword evidence="16" id="KW-0472">Membrane</keyword>
<keyword evidence="21" id="KW-1185">Reference proteome</keyword>
<feature type="region of interest" description="Disordered" evidence="18">
    <location>
        <begin position="1248"/>
        <end position="1268"/>
    </location>
</feature>
<keyword evidence="12 20" id="KW-0560">Oxidoreductase</keyword>
<dbReference type="PROSITE" id="PS00490">
    <property type="entry name" value="MOLYBDOPTERIN_PROK_2"/>
    <property type="match status" value="1"/>
</dbReference>
<feature type="domain" description="4Fe-4S Mo/W bis-MGD-type" evidence="19">
    <location>
        <begin position="67"/>
        <end position="131"/>
    </location>
</feature>
<evidence type="ECO:0000256" key="12">
    <source>
        <dbReference type="ARBA" id="ARBA00023002"/>
    </source>
</evidence>
<evidence type="ECO:0000256" key="6">
    <source>
        <dbReference type="ARBA" id="ARBA00022448"/>
    </source>
</evidence>
<dbReference type="SUPFAM" id="SSF50692">
    <property type="entry name" value="ADC-like"/>
    <property type="match status" value="1"/>
</dbReference>
<sequence length="1268" mass="139142">MSDSSCPEACVVVSRTQGSAAPGPAGEALLRLGRYFTPGEVSEDMRSVHRVGGREADDFYRDRWAHDKVVRSTHGVNCTGSCSWKIYVKDGVITWESQQTDYPSVGADKPEYEPRGCPRGASFSWYTYSPARIRYPYVRGTLLELYRAAKDRLRDPVLAWESIVEDAEQAKAYKSARGKGGFVRAEWWEAAEIAAAAHVYTIKRYGPDRVAGFSPIPAMSMVSHAVGARFISLLGGSMLSFYDWYADLPVASPQVFGDQTDVPESADWFDAGYLIMWGSNVPVTRTPDAHYMTEARYRGQKVVVVSPDYADNTKFADEWVPARPGTDAALAMAMGHVVLREFFVDNTTPYFTDYVKRYTDLPYLVVLDERDGGWNSEGDYEAPTVVPGKFLTAADLVRSGREEFDTEGAEFQTVLLDADGNPRAPNGSLGHRFTEAGKGRWNLDLGDIDPPLSLYGRTNAAAAVQFPRFEGAENGVVTRGVPTTVVAGRTVTTVFDLLLAQYGVGRPGLPGVWPSGYDDASQPNTPAWQEAITGVPAAQAARLGREFADNAARSGGRSMILMGAGTNHWFHSDQIYRSFFTLTLLTGCQGVNGGGWAHYVGQEKCRPVTGWSTLAFAADWQRPARQMQGTVFWYLTNNQWRYDPFTSESFASPLGTGAFAGRTAADNIALASRLGWMPSYPTLNRNPLDLADEAEAAGKPAAQYVVDGLKSGELRFACEDPDAPENFPRCLTVWRANLLGSSGKGNEYFHRHLLGADSNLQTGEATGVRPQELEWRDEAATGKLDLLLSLDFRMTSTTLFSDIVLPAATWYEKHDLSSTDMHPFVHAFSPAISPPWEARTDFEAFHRIARGFSWLAEKHLGVRKDIVAVPLQHDTADALAQAGGRVRDWKKGECEPIPGKTMPKLVVVERDYPNIAEKMSALGPLVETLGVTTKGITTLPDAEVEYLRGVNGAVVSGVAQGRPSLAKDTHAAEAILALSGTTNGRLAVEGFEALERRTGTKLADLAAEHEGKRITFADTQARPVPVITSPEWSGSETGGRRYSPFTINVERNKPWHTLTGRQHFYLDHDWMIELGEQLPIYRPPLDMTALFGEPKIGHCSEPGIGAVGENGVTVRYLTPHSKWSIHSAYQDNLHMLTLSRGGQAIWMSPADAAKIGVADNDWIEAINRNGVVVARAIVAHRMPEGTVFMYHAQDRAVNVPRIEGTANVNGAKGKRGGIHNALTRIMIKPSHLIGGYAQQSFALNYHGPTGNQRDEVTTIRKRSQEVQY</sequence>
<dbReference type="PROSITE" id="PS51669">
    <property type="entry name" value="4FE4S_MOW_BIS_MGD"/>
    <property type="match status" value="1"/>
</dbReference>
<keyword evidence="8" id="KW-0004">4Fe-4S</keyword>
<keyword evidence="7" id="KW-1003">Cell membrane</keyword>
<dbReference type="InterPro" id="IPR009010">
    <property type="entry name" value="Asp_de-COase-like_dom_sf"/>
</dbReference>
<dbReference type="InterPro" id="IPR050123">
    <property type="entry name" value="Prok_molybdopt-oxidoreductase"/>
</dbReference>
<protein>
    <recommendedName>
        <fullName evidence="5">nitrate reductase (quinone)</fullName>
        <ecNumber evidence="5">1.7.5.1</ecNumber>
    </recommendedName>
</protein>
<dbReference type="GO" id="GO:0016491">
    <property type="term" value="F:oxidoreductase activity"/>
    <property type="evidence" value="ECO:0007669"/>
    <property type="project" value="UniProtKB-KW"/>
</dbReference>
<name>A0ABS6B432_9NOCA</name>
<evidence type="ECO:0000259" key="19">
    <source>
        <dbReference type="PROSITE" id="PS51669"/>
    </source>
</evidence>
<comment type="cofactor">
    <cofactor evidence="2">
        <name>[4Fe-4S] cluster</name>
        <dbReference type="ChEBI" id="CHEBI:49883"/>
    </cofactor>
</comment>
<dbReference type="SMART" id="SM00926">
    <property type="entry name" value="Molybdop_Fe4S4"/>
    <property type="match status" value="1"/>
</dbReference>
<evidence type="ECO:0000256" key="2">
    <source>
        <dbReference type="ARBA" id="ARBA00001966"/>
    </source>
</evidence>
<dbReference type="PROSITE" id="PS00551">
    <property type="entry name" value="MOLYBDOPTERIN_PROK_1"/>
    <property type="match status" value="1"/>
</dbReference>
<dbReference type="InterPro" id="IPR037943">
    <property type="entry name" value="MopB_CT_Nitrate-R-NarG-like"/>
</dbReference>
<evidence type="ECO:0000256" key="17">
    <source>
        <dbReference type="ARBA" id="ARBA00048294"/>
    </source>
</evidence>
<evidence type="ECO:0000256" key="1">
    <source>
        <dbReference type="ARBA" id="ARBA00001942"/>
    </source>
</evidence>
<comment type="cofactor">
    <cofactor evidence="1">
        <name>Mo-bis(molybdopterin guanine dinucleotide)</name>
        <dbReference type="ChEBI" id="CHEBI:60539"/>
    </cofactor>
</comment>
<keyword evidence="11" id="KW-0249">Electron transport</keyword>
<evidence type="ECO:0000256" key="9">
    <source>
        <dbReference type="ARBA" id="ARBA00022505"/>
    </source>
</evidence>
<proteinExistence type="inferred from homology"/>
<dbReference type="Gene3D" id="3.40.50.12440">
    <property type="match status" value="1"/>
</dbReference>
<dbReference type="CDD" id="cd02750">
    <property type="entry name" value="MopB_Nitrate-R-NarG-like"/>
    <property type="match status" value="1"/>
</dbReference>
<comment type="caution">
    <text evidence="20">The sequence shown here is derived from an EMBL/GenBank/DDBJ whole genome shotgun (WGS) entry which is preliminary data.</text>
</comment>
<dbReference type="CDD" id="cd02776">
    <property type="entry name" value="MopB_CT_Nitrate-R-NarG-like"/>
    <property type="match status" value="1"/>
</dbReference>
<dbReference type="Pfam" id="PF01568">
    <property type="entry name" value="Molydop_binding"/>
    <property type="match status" value="1"/>
</dbReference>
<reference evidence="20 21" key="1">
    <citation type="submission" date="2021-06" db="EMBL/GenBank/DDBJ databases">
        <title>Actinomycetes sequencing.</title>
        <authorList>
            <person name="Shan Q."/>
        </authorList>
    </citation>
    <scope>NUCLEOTIDE SEQUENCE [LARGE SCALE GENOMIC DNA]</scope>
    <source>
        <strain evidence="20 21">NEAU-G5</strain>
    </source>
</reference>
<dbReference type="Proteomes" id="UP000733379">
    <property type="component" value="Unassembled WGS sequence"/>
</dbReference>
<dbReference type="InterPro" id="IPR027467">
    <property type="entry name" value="MopterinOxRdtase_cofactor_BS"/>
</dbReference>
<evidence type="ECO:0000256" key="4">
    <source>
        <dbReference type="ARBA" id="ARBA00010312"/>
    </source>
</evidence>
<keyword evidence="15" id="KW-0534">Nitrate assimilation</keyword>
<dbReference type="SUPFAM" id="SSF53706">
    <property type="entry name" value="Formate dehydrogenase/DMSO reductase, domains 1-3"/>
    <property type="match status" value="1"/>
</dbReference>
<evidence type="ECO:0000256" key="3">
    <source>
        <dbReference type="ARBA" id="ARBA00004202"/>
    </source>
</evidence>
<evidence type="ECO:0000313" key="20">
    <source>
        <dbReference type="EMBL" id="MBU3065004.1"/>
    </source>
</evidence>
<evidence type="ECO:0000256" key="14">
    <source>
        <dbReference type="ARBA" id="ARBA00023014"/>
    </source>
</evidence>
<evidence type="ECO:0000313" key="21">
    <source>
        <dbReference type="Proteomes" id="UP000733379"/>
    </source>
</evidence>
<dbReference type="Pfam" id="PF00384">
    <property type="entry name" value="Molybdopterin"/>
    <property type="match status" value="1"/>
</dbReference>
<comment type="catalytic activity">
    <reaction evidence="17">
        <text>nitrate + a quinol = a quinone + nitrite + H2O</text>
        <dbReference type="Rhea" id="RHEA:56144"/>
        <dbReference type="ChEBI" id="CHEBI:15377"/>
        <dbReference type="ChEBI" id="CHEBI:16301"/>
        <dbReference type="ChEBI" id="CHEBI:17632"/>
        <dbReference type="ChEBI" id="CHEBI:24646"/>
        <dbReference type="ChEBI" id="CHEBI:132124"/>
        <dbReference type="EC" id="1.7.5.1"/>
    </reaction>
</comment>
<accession>A0ABS6B432</accession>
<keyword evidence="9" id="KW-0500">Molybdenum</keyword>
<evidence type="ECO:0000256" key="13">
    <source>
        <dbReference type="ARBA" id="ARBA00023004"/>
    </source>
</evidence>
<keyword evidence="10" id="KW-0479">Metal-binding</keyword>
<keyword evidence="14" id="KW-0411">Iron-sulfur</keyword>
<dbReference type="InterPro" id="IPR006657">
    <property type="entry name" value="MoPterin_dinucl-bd_dom"/>
</dbReference>
<dbReference type="PANTHER" id="PTHR43105:SF2">
    <property type="entry name" value="RESPIRATORY NITRATE REDUCTASE 2 ALPHA CHAIN"/>
    <property type="match status" value="1"/>
</dbReference>
<comment type="subcellular location">
    <subcellularLocation>
        <location evidence="3">Cell membrane</location>
        <topology evidence="3">Peripheral membrane protein</topology>
    </subcellularLocation>
</comment>
<evidence type="ECO:0000256" key="18">
    <source>
        <dbReference type="SAM" id="MobiDB-lite"/>
    </source>
</evidence>
<dbReference type="RefSeq" id="WP_215920719.1">
    <property type="nucleotide sequence ID" value="NZ_JAHKNI010000009.1"/>
</dbReference>
<dbReference type="PANTHER" id="PTHR43105">
    <property type="entry name" value="RESPIRATORY NITRATE REDUCTASE"/>
    <property type="match status" value="1"/>
</dbReference>
<organism evidence="20 21">
    <name type="scientific">Nocardia albiluteola</name>
    <dbReference type="NCBI Taxonomy" id="2842303"/>
    <lineage>
        <taxon>Bacteria</taxon>
        <taxon>Bacillati</taxon>
        <taxon>Actinomycetota</taxon>
        <taxon>Actinomycetes</taxon>
        <taxon>Mycobacteriales</taxon>
        <taxon>Nocardiaceae</taxon>
        <taxon>Nocardia</taxon>
    </lineage>
</organism>
<evidence type="ECO:0000256" key="7">
    <source>
        <dbReference type="ARBA" id="ARBA00022475"/>
    </source>
</evidence>
<dbReference type="InterPro" id="IPR006656">
    <property type="entry name" value="Mopterin_OxRdtase"/>
</dbReference>
<dbReference type="EC" id="1.7.5.1" evidence="5"/>
<dbReference type="InterPro" id="IPR006655">
    <property type="entry name" value="Mopterin_OxRdtase_prok_CS"/>
</dbReference>